<dbReference type="EMBL" id="CP018076">
    <property type="protein sequence ID" value="APE43829.1"/>
    <property type="molecule type" value="Genomic_DNA"/>
</dbReference>
<gene>
    <name evidence="2" type="ORF">BOO69_10695</name>
</gene>
<keyword evidence="3" id="KW-1185">Reference proteome</keyword>
<dbReference type="KEGG" id="suam:BOO69_10695"/>
<feature type="signal peptide" evidence="1">
    <location>
        <begin position="1"/>
        <end position="22"/>
    </location>
</feature>
<dbReference type="STRING" id="1917485.BOO69_10695"/>
<dbReference type="OrthoDB" id="6198264at2"/>
<sequence length="191" mass="20697">MIRAFALVLLLALASCATIENASDGTTMQVEGDRLYLSGTITSRTPANFERILARNPQVRTLVQTRVDGSIDGAATIRMGRLLRARGMDTHLPPGSIVDSGGVDLFLAGTRRTMAPGASLGVHSWRNAYREGSSYPRNSPEHEMTRRYVAEMLGSDAFYWFTLASAPSDGIHELTPGEIARYGLLTQPAAN</sequence>
<proteinExistence type="predicted"/>
<dbReference type="Proteomes" id="UP000181897">
    <property type="component" value="Chromosome"/>
</dbReference>
<dbReference type="InterPro" id="IPR029045">
    <property type="entry name" value="ClpP/crotonase-like_dom_sf"/>
</dbReference>
<dbReference type="AlphaFoldDB" id="A0A1J0WHL9"/>
<evidence type="ECO:0008006" key="4">
    <source>
        <dbReference type="Google" id="ProtNLM"/>
    </source>
</evidence>
<accession>A0A1J0WHL9</accession>
<protein>
    <recommendedName>
        <fullName evidence="4">Alpha/beta hydrolase</fullName>
    </recommendedName>
</protein>
<name>A0A1J0WHL9_9RHOB</name>
<organism evidence="2 3">
    <name type="scientific">Sulfitobacter alexandrii</name>
    <dbReference type="NCBI Taxonomy" id="1917485"/>
    <lineage>
        <taxon>Bacteria</taxon>
        <taxon>Pseudomonadati</taxon>
        <taxon>Pseudomonadota</taxon>
        <taxon>Alphaproteobacteria</taxon>
        <taxon>Rhodobacterales</taxon>
        <taxon>Roseobacteraceae</taxon>
        <taxon>Sulfitobacter</taxon>
    </lineage>
</organism>
<keyword evidence="1" id="KW-0732">Signal</keyword>
<reference evidence="2 3" key="1">
    <citation type="submission" date="2016-11" db="EMBL/GenBank/DDBJ databases">
        <title>Complete genome sequence of Sulfitobacter sp. AM1-D1, a toxic bacteria associated with marine dinoflagellate Alexandrium minutum in East China Sea.</title>
        <authorList>
            <person name="Yang Q."/>
            <person name="Zhang X."/>
            <person name="Tian X."/>
        </authorList>
    </citation>
    <scope>NUCLEOTIDE SEQUENCE [LARGE SCALE GENOMIC DNA]</scope>
    <source>
        <strain evidence="2 3">AM1-D1</strain>
    </source>
</reference>
<evidence type="ECO:0000256" key="1">
    <source>
        <dbReference type="SAM" id="SignalP"/>
    </source>
</evidence>
<evidence type="ECO:0000313" key="2">
    <source>
        <dbReference type="EMBL" id="APE43829.1"/>
    </source>
</evidence>
<evidence type="ECO:0000313" key="3">
    <source>
        <dbReference type="Proteomes" id="UP000181897"/>
    </source>
</evidence>
<dbReference type="PROSITE" id="PS51257">
    <property type="entry name" value="PROKAR_LIPOPROTEIN"/>
    <property type="match status" value="1"/>
</dbReference>
<feature type="chain" id="PRO_5012678545" description="Alpha/beta hydrolase" evidence="1">
    <location>
        <begin position="23"/>
        <end position="191"/>
    </location>
</feature>
<dbReference type="RefSeq" id="WP_071972167.1">
    <property type="nucleotide sequence ID" value="NZ_CP018076.1"/>
</dbReference>
<dbReference type="SUPFAM" id="SSF52096">
    <property type="entry name" value="ClpP/crotonase"/>
    <property type="match status" value="1"/>
</dbReference>